<name>A0A4Y2N6X2_ARAVE</name>
<reference evidence="2 3" key="1">
    <citation type="journal article" date="2019" name="Sci. Rep.">
        <title>Orb-weaving spider Araneus ventricosus genome elucidates the spidroin gene catalogue.</title>
        <authorList>
            <person name="Kono N."/>
            <person name="Nakamura H."/>
            <person name="Ohtoshi R."/>
            <person name="Moran D.A.P."/>
            <person name="Shinohara A."/>
            <person name="Yoshida Y."/>
            <person name="Fujiwara M."/>
            <person name="Mori M."/>
            <person name="Tomita M."/>
            <person name="Arakawa K."/>
        </authorList>
    </citation>
    <scope>NUCLEOTIDE SEQUENCE [LARGE SCALE GENOMIC DNA]</scope>
</reference>
<dbReference type="PANTHER" id="PTHR46114:SF1">
    <property type="entry name" value="ZAD DOMAIN-CONTAINING PROTEIN"/>
    <property type="match status" value="1"/>
</dbReference>
<comment type="caution">
    <text evidence="2">The sequence shown here is derived from an EMBL/GenBank/DDBJ whole genome shotgun (WGS) entry which is preliminary data.</text>
</comment>
<proteinExistence type="predicted"/>
<evidence type="ECO:0000313" key="3">
    <source>
        <dbReference type="Proteomes" id="UP000499080"/>
    </source>
</evidence>
<dbReference type="EMBL" id="BGPR01008521">
    <property type="protein sequence ID" value="GBN34360.1"/>
    <property type="molecule type" value="Genomic_DNA"/>
</dbReference>
<dbReference type="Proteomes" id="UP000499080">
    <property type="component" value="Unassembled WGS sequence"/>
</dbReference>
<sequence>MPCICVNSVYNFCYVCGELTFAAQKKIISVVVKKAYHLYFGCKIGDQDKDWAPHVRCRTCATTLSKRFHGKIKAVPSAVPMIWREPTNHIDDCYFCMVPPASGGFNKKKKSTIEFPNILYALRPVPHGEGLPIPEPPTDFSISSDEEDLDVSHNSPQASTSACGGSRNDYDFSCFDETSSPHKITSVELNDLVRDLDLSKSKAEILASRLQQWNLLEENVRVTSFRTRHLLFEYFFKKEESLVYCCDTDGLLKELCIVHEWRLFIDASKLSLKAILLNNGNELPSIPVAHAVYMKETCHNLKQLLEMI</sequence>
<evidence type="ECO:0000313" key="2">
    <source>
        <dbReference type="EMBL" id="GBN34360.1"/>
    </source>
</evidence>
<protein>
    <submittedName>
        <fullName evidence="2">Uncharacterized protein</fullName>
    </submittedName>
</protein>
<feature type="region of interest" description="Disordered" evidence="1">
    <location>
        <begin position="131"/>
        <end position="164"/>
    </location>
</feature>
<dbReference type="AlphaFoldDB" id="A0A4Y2N6X2"/>
<gene>
    <name evidence="2" type="ORF">AVEN_107476_1</name>
</gene>
<accession>A0A4Y2N6X2</accession>
<evidence type="ECO:0000256" key="1">
    <source>
        <dbReference type="SAM" id="MobiDB-lite"/>
    </source>
</evidence>
<organism evidence="2 3">
    <name type="scientific">Araneus ventricosus</name>
    <name type="common">Orbweaver spider</name>
    <name type="synonym">Epeira ventricosa</name>
    <dbReference type="NCBI Taxonomy" id="182803"/>
    <lineage>
        <taxon>Eukaryota</taxon>
        <taxon>Metazoa</taxon>
        <taxon>Ecdysozoa</taxon>
        <taxon>Arthropoda</taxon>
        <taxon>Chelicerata</taxon>
        <taxon>Arachnida</taxon>
        <taxon>Araneae</taxon>
        <taxon>Araneomorphae</taxon>
        <taxon>Entelegynae</taxon>
        <taxon>Araneoidea</taxon>
        <taxon>Araneidae</taxon>
        <taxon>Araneus</taxon>
    </lineage>
</organism>
<dbReference type="OrthoDB" id="7890494at2759"/>
<feature type="compositionally biased region" description="Polar residues" evidence="1">
    <location>
        <begin position="152"/>
        <end position="163"/>
    </location>
</feature>
<dbReference type="PANTHER" id="PTHR46114">
    <property type="entry name" value="APPLE DOMAIN-CONTAINING PROTEIN"/>
    <property type="match status" value="1"/>
</dbReference>
<keyword evidence="3" id="KW-1185">Reference proteome</keyword>